<dbReference type="Proteomes" id="UP000664940">
    <property type="component" value="Unassembled WGS sequence"/>
</dbReference>
<feature type="compositionally biased region" description="Low complexity" evidence="1">
    <location>
        <begin position="7"/>
        <end position="19"/>
    </location>
</feature>
<comment type="caution">
    <text evidence="2">The sequence shown here is derived from an EMBL/GenBank/DDBJ whole genome shotgun (WGS) entry which is preliminary data.</text>
</comment>
<evidence type="ECO:0000313" key="3">
    <source>
        <dbReference type="Proteomes" id="UP000664940"/>
    </source>
</evidence>
<evidence type="ECO:0000256" key="1">
    <source>
        <dbReference type="SAM" id="MobiDB-lite"/>
    </source>
</evidence>
<gene>
    <name evidence="2" type="ORF">HJG60_017245</name>
</gene>
<dbReference type="GO" id="GO:1990904">
    <property type="term" value="C:ribonucleoprotein complex"/>
    <property type="evidence" value="ECO:0007669"/>
    <property type="project" value="UniProtKB-KW"/>
</dbReference>
<organism evidence="2 3">
    <name type="scientific">Phyllostomus discolor</name>
    <name type="common">pale spear-nosed bat</name>
    <dbReference type="NCBI Taxonomy" id="89673"/>
    <lineage>
        <taxon>Eukaryota</taxon>
        <taxon>Metazoa</taxon>
        <taxon>Chordata</taxon>
        <taxon>Craniata</taxon>
        <taxon>Vertebrata</taxon>
        <taxon>Euteleostomi</taxon>
        <taxon>Mammalia</taxon>
        <taxon>Eutheria</taxon>
        <taxon>Laurasiatheria</taxon>
        <taxon>Chiroptera</taxon>
        <taxon>Yangochiroptera</taxon>
        <taxon>Phyllostomidae</taxon>
        <taxon>Phyllostominae</taxon>
        <taxon>Phyllostomus</taxon>
    </lineage>
</organism>
<keyword evidence="2" id="KW-0687">Ribonucleoprotein</keyword>
<name>A0A834E4L4_9CHIR</name>
<feature type="compositionally biased region" description="Acidic residues" evidence="1">
    <location>
        <begin position="20"/>
        <end position="40"/>
    </location>
</feature>
<evidence type="ECO:0000313" key="2">
    <source>
        <dbReference type="EMBL" id="KAF6101092.1"/>
    </source>
</evidence>
<proteinExistence type="predicted"/>
<sequence length="151" mass="16267">MEAAHCVSVPQTSSSSSEASDVEDSDSTTSSESEDSASEQEELKNSESETVNSLQGPFLEESSALLIDDGAVCRNSAILKSDVRQGKPLISSQALGGFGPLVEELGEQLKTTVQISRPKGSVAENLCCVQDKDDWQSEKKLSWGKNRKTRR</sequence>
<feature type="region of interest" description="Disordered" evidence="1">
    <location>
        <begin position="1"/>
        <end position="55"/>
    </location>
</feature>
<accession>A0A834E4L4</accession>
<dbReference type="EMBL" id="JABVXQ010000007">
    <property type="protein sequence ID" value="KAF6101092.1"/>
    <property type="molecule type" value="Genomic_DNA"/>
</dbReference>
<dbReference type="AlphaFoldDB" id="A0A834E4L4"/>
<reference evidence="2 3" key="1">
    <citation type="journal article" date="2020" name="Nature">
        <title>Six reference-quality genomes reveal evolution of bat adaptations.</title>
        <authorList>
            <person name="Jebb D."/>
            <person name="Huang Z."/>
            <person name="Pippel M."/>
            <person name="Hughes G.M."/>
            <person name="Lavrichenko K."/>
            <person name="Devanna P."/>
            <person name="Winkler S."/>
            <person name="Jermiin L.S."/>
            <person name="Skirmuntt E.C."/>
            <person name="Katzourakis A."/>
            <person name="Burkitt-Gray L."/>
            <person name="Ray D.A."/>
            <person name="Sullivan K.A.M."/>
            <person name="Roscito J.G."/>
            <person name="Kirilenko B.M."/>
            <person name="Davalos L.M."/>
            <person name="Corthals A.P."/>
            <person name="Power M.L."/>
            <person name="Jones G."/>
            <person name="Ransome R.D."/>
            <person name="Dechmann D.K.N."/>
            <person name="Locatelli A.G."/>
            <person name="Puechmaille S.J."/>
            <person name="Fedrigo O."/>
            <person name="Jarvis E.D."/>
            <person name="Hiller M."/>
            <person name="Vernes S.C."/>
            <person name="Myers E.W."/>
            <person name="Teeling E.C."/>
        </authorList>
    </citation>
    <scope>NUCLEOTIDE SEQUENCE [LARGE SCALE GENOMIC DNA]</scope>
    <source>
        <strain evidence="2">Bat1K_MPI-CBG_1</strain>
    </source>
</reference>
<protein>
    <submittedName>
        <fullName evidence="2">SHQ1, H/ACA ribonucleoprotein assembly factor</fullName>
    </submittedName>
</protein>